<comment type="similarity">
    <text evidence="1">Belongs to the CFA/CMAS family.</text>
</comment>
<feature type="active site" evidence="6">
    <location>
        <position position="385"/>
    </location>
</feature>
<reference evidence="8 9" key="2">
    <citation type="submission" date="2009-02" db="EMBL/GenBank/DDBJ databases">
        <title>Draft genome sequence of Eubacterium hallii (DSM 3353).</title>
        <authorList>
            <person name="Sudarsanam P."/>
            <person name="Ley R."/>
            <person name="Guruge J."/>
            <person name="Turnbaugh P.J."/>
            <person name="Mahowald M."/>
            <person name="Liep D."/>
            <person name="Gordon J."/>
        </authorList>
    </citation>
    <scope>NUCLEOTIDE SEQUENCE [LARGE SCALE GENOMIC DNA]</scope>
    <source>
        <strain evidence="8 9">DSM 3353</strain>
    </source>
</reference>
<dbReference type="Proteomes" id="UP000003174">
    <property type="component" value="Unassembled WGS sequence"/>
</dbReference>
<evidence type="ECO:0000256" key="6">
    <source>
        <dbReference type="PIRSR" id="PIRSR003085-1"/>
    </source>
</evidence>
<dbReference type="SUPFAM" id="SSF53335">
    <property type="entry name" value="S-adenosyl-L-methionine-dependent methyltransferases"/>
    <property type="match status" value="1"/>
</dbReference>
<evidence type="ECO:0000256" key="3">
    <source>
        <dbReference type="ARBA" id="ARBA00022679"/>
    </source>
</evidence>
<proteinExistence type="inferred from homology"/>
<gene>
    <name evidence="8" type="ORF">EUBHAL_00279</name>
</gene>
<dbReference type="InterPro" id="IPR050723">
    <property type="entry name" value="CFA/CMAS"/>
</dbReference>
<dbReference type="InterPro" id="IPR057206">
    <property type="entry name" value="DUF7884"/>
</dbReference>
<dbReference type="CDD" id="cd02440">
    <property type="entry name" value="AdoMet_MTases"/>
    <property type="match status" value="1"/>
</dbReference>
<keyword evidence="5" id="KW-0443">Lipid metabolism</keyword>
<dbReference type="PIRSF" id="PIRSF003085">
    <property type="entry name" value="CMAS"/>
    <property type="match status" value="1"/>
</dbReference>
<protein>
    <submittedName>
        <fullName evidence="8">Cyclopropane-fatty-acyl-phospholipid synthase</fullName>
        <ecNumber evidence="8">2.1.1.79</ecNumber>
    </submittedName>
</protein>
<comment type="caution">
    <text evidence="8">The sequence shown here is derived from an EMBL/GenBank/DDBJ whole genome shotgun (WGS) entry which is preliminary data.</text>
</comment>
<name>C0ESA8_9FIRM</name>
<dbReference type="EMBL" id="ACEP01000016">
    <property type="protein sequence ID" value="EEG37855.1"/>
    <property type="molecule type" value="Genomic_DNA"/>
</dbReference>
<dbReference type="InterPro" id="IPR003333">
    <property type="entry name" value="CMAS"/>
</dbReference>
<dbReference type="GO" id="GO:0032259">
    <property type="term" value="P:methylation"/>
    <property type="evidence" value="ECO:0007669"/>
    <property type="project" value="UniProtKB-KW"/>
</dbReference>
<dbReference type="eggNOG" id="COG2230">
    <property type="taxonomic scope" value="Bacteria"/>
</dbReference>
<sequence>MFLREKAILHLHRRGIRLIEQEIGVTEMNLTEKEFVKFLSKFDEHPFDVKIGDEVSHIGKGESEFTVIFHKIPSMKELLTSTSIALGEAYMDGKLEIEGDLYHALNMFLGQMGKFSTDKKALKKLIFSSLTKKNQQKEVSSHYDIGNDFYKMWLDETMSYSCGYFKHPEDTLYQAQVQKVERILEKLYLKEGMTLCDIGCGWGYLLIEAAKKYGIKGVGITLSKEQKKKFEERIKENHLEDQLEVRLMDYRDLPESGFKFDRVVSVGMLEHVGRDNYELFMKSVKSIMNPGGLFLLHYISALQEHPGDAWVKKYIFPGGVVPSLREIINIAGDYQFYTLDVESLRRHYNKTLLCWNANFQKHKDEVREMFGERFVRMWELYLCACAATFMNGIIDLHQILFTNGVNNDLPMTRWY</sequence>
<keyword evidence="3 8" id="KW-0808">Transferase</keyword>
<dbReference type="PANTHER" id="PTHR43667">
    <property type="entry name" value="CYCLOPROPANE-FATTY-ACYL-PHOSPHOLIPID SYNTHASE"/>
    <property type="match status" value="1"/>
</dbReference>
<dbReference type="EC" id="2.1.1.79" evidence="8"/>
<dbReference type="GO" id="GO:0008610">
    <property type="term" value="P:lipid biosynthetic process"/>
    <property type="evidence" value="ECO:0007669"/>
    <property type="project" value="InterPro"/>
</dbReference>
<feature type="domain" description="DUF7884" evidence="7">
    <location>
        <begin position="37"/>
        <end position="119"/>
    </location>
</feature>
<evidence type="ECO:0000313" key="9">
    <source>
        <dbReference type="Proteomes" id="UP000003174"/>
    </source>
</evidence>
<keyword evidence="4" id="KW-0949">S-adenosyl-L-methionine</keyword>
<organism evidence="8 9">
    <name type="scientific">Anaerobutyricum hallii DSM 3353</name>
    <dbReference type="NCBI Taxonomy" id="411469"/>
    <lineage>
        <taxon>Bacteria</taxon>
        <taxon>Bacillati</taxon>
        <taxon>Bacillota</taxon>
        <taxon>Clostridia</taxon>
        <taxon>Lachnospirales</taxon>
        <taxon>Lachnospiraceae</taxon>
        <taxon>Anaerobutyricum</taxon>
    </lineage>
</organism>
<evidence type="ECO:0000256" key="4">
    <source>
        <dbReference type="ARBA" id="ARBA00022691"/>
    </source>
</evidence>
<accession>C0ESA8</accession>
<dbReference type="InterPro" id="IPR029063">
    <property type="entry name" value="SAM-dependent_MTases_sf"/>
</dbReference>
<dbReference type="Pfam" id="PF25371">
    <property type="entry name" value="DUF7884"/>
    <property type="match status" value="1"/>
</dbReference>
<dbReference type="GO" id="GO:0008825">
    <property type="term" value="F:cyclopropane-fatty-acyl-phospholipid synthase activity"/>
    <property type="evidence" value="ECO:0007669"/>
    <property type="project" value="UniProtKB-EC"/>
</dbReference>
<keyword evidence="2 8" id="KW-0489">Methyltransferase</keyword>
<reference evidence="8 9" key="1">
    <citation type="submission" date="2009-01" db="EMBL/GenBank/DDBJ databases">
        <authorList>
            <person name="Fulton L."/>
            <person name="Clifton S."/>
            <person name="Fulton B."/>
            <person name="Xu J."/>
            <person name="Minx P."/>
            <person name="Pepin K.H."/>
            <person name="Johnson M."/>
            <person name="Bhonagiri V."/>
            <person name="Nash W.E."/>
            <person name="Mardis E.R."/>
            <person name="Wilson R.K."/>
        </authorList>
    </citation>
    <scope>NUCLEOTIDE SEQUENCE [LARGE SCALE GENOMIC DNA]</scope>
    <source>
        <strain evidence="8 9">DSM 3353</strain>
    </source>
</reference>
<dbReference type="Gene3D" id="3.40.50.150">
    <property type="entry name" value="Vaccinia Virus protein VP39"/>
    <property type="match status" value="1"/>
</dbReference>
<evidence type="ECO:0000256" key="1">
    <source>
        <dbReference type="ARBA" id="ARBA00010815"/>
    </source>
</evidence>
<evidence type="ECO:0000313" key="8">
    <source>
        <dbReference type="EMBL" id="EEG37855.1"/>
    </source>
</evidence>
<dbReference type="AlphaFoldDB" id="C0ESA8"/>
<evidence type="ECO:0000256" key="5">
    <source>
        <dbReference type="ARBA" id="ARBA00023098"/>
    </source>
</evidence>
<evidence type="ECO:0000259" key="7">
    <source>
        <dbReference type="Pfam" id="PF25371"/>
    </source>
</evidence>
<dbReference type="PANTHER" id="PTHR43667:SF1">
    <property type="entry name" value="CYCLOPROPANE-FATTY-ACYL-PHOSPHOLIPID SYNTHASE"/>
    <property type="match status" value="1"/>
</dbReference>
<dbReference type="Pfam" id="PF02353">
    <property type="entry name" value="CMAS"/>
    <property type="match status" value="1"/>
</dbReference>
<evidence type="ECO:0000256" key="2">
    <source>
        <dbReference type="ARBA" id="ARBA00022603"/>
    </source>
</evidence>